<feature type="domain" description="Protein kinase" evidence="9">
    <location>
        <begin position="115"/>
        <end position="370"/>
    </location>
</feature>
<dbReference type="InterPro" id="IPR000719">
    <property type="entry name" value="Prot_kinase_dom"/>
</dbReference>
<evidence type="ECO:0000259" key="9">
    <source>
        <dbReference type="PROSITE" id="PS50011"/>
    </source>
</evidence>
<evidence type="ECO:0000313" key="10">
    <source>
        <dbReference type="EMBL" id="KRX01572.1"/>
    </source>
</evidence>
<comment type="similarity">
    <text evidence="8">Belongs to the protein kinase superfamily.</text>
</comment>
<dbReference type="Gene3D" id="1.10.510.10">
    <property type="entry name" value="Transferase(Phosphotransferase) domain 1"/>
    <property type="match status" value="1"/>
</dbReference>
<accession>A0A0V0QHC2</accession>
<dbReference type="SUPFAM" id="SSF48445">
    <property type="entry name" value="14-3-3 protein"/>
    <property type="match status" value="1"/>
</dbReference>
<dbReference type="InterPro" id="IPR017441">
    <property type="entry name" value="Protein_kinase_ATP_BS"/>
</dbReference>
<evidence type="ECO:0000256" key="4">
    <source>
        <dbReference type="ARBA" id="ARBA00022741"/>
    </source>
</evidence>
<comment type="caution">
    <text evidence="10">The sequence shown here is derived from an EMBL/GenBank/DDBJ whole genome shotgun (WGS) entry which is preliminary data.</text>
</comment>
<dbReference type="Pfam" id="PF00244">
    <property type="entry name" value="14-3-3"/>
    <property type="match status" value="1"/>
</dbReference>
<dbReference type="PROSITE" id="PS00107">
    <property type="entry name" value="PROTEIN_KINASE_ATP"/>
    <property type="match status" value="1"/>
</dbReference>
<dbReference type="GO" id="GO:0005524">
    <property type="term" value="F:ATP binding"/>
    <property type="evidence" value="ECO:0007669"/>
    <property type="project" value="UniProtKB-UniRule"/>
</dbReference>
<name>A0A0V0QHC2_PSEPJ</name>
<dbReference type="PANTHER" id="PTHR24348">
    <property type="entry name" value="SERINE/THREONINE-PROTEIN KINASE UNC-51-RELATED"/>
    <property type="match status" value="1"/>
</dbReference>
<evidence type="ECO:0000256" key="2">
    <source>
        <dbReference type="ARBA" id="ARBA00011245"/>
    </source>
</evidence>
<dbReference type="EMBL" id="LDAU01000170">
    <property type="protein sequence ID" value="KRX01572.1"/>
    <property type="molecule type" value="Genomic_DNA"/>
</dbReference>
<dbReference type="OMA" id="VRCMPPE"/>
<dbReference type="AlphaFoldDB" id="A0A0V0QHC2"/>
<dbReference type="InterPro" id="IPR023410">
    <property type="entry name" value="14-3-3_domain"/>
</dbReference>
<keyword evidence="11" id="KW-1185">Reference proteome</keyword>
<comment type="similarity">
    <text evidence="1">Belongs to the 14-3-3 family.</text>
</comment>
<dbReference type="OrthoDB" id="436110at2759"/>
<dbReference type="InterPro" id="IPR011009">
    <property type="entry name" value="Kinase-like_dom_sf"/>
</dbReference>
<dbReference type="InterPro" id="IPR000308">
    <property type="entry name" value="14-3-3"/>
</dbReference>
<dbReference type="Gene3D" id="1.20.190.20">
    <property type="entry name" value="14-3-3 domain"/>
    <property type="match status" value="1"/>
</dbReference>
<gene>
    <name evidence="10" type="ORF">PPERSA_01475</name>
</gene>
<evidence type="ECO:0000256" key="8">
    <source>
        <dbReference type="RuleBase" id="RU000304"/>
    </source>
</evidence>
<proteinExistence type="inferred from homology"/>
<reference evidence="10 11" key="1">
    <citation type="journal article" date="2015" name="Sci. Rep.">
        <title>Genome of the facultative scuticociliatosis pathogen Pseudocohnilembus persalinus provides insight into its virulence through horizontal gene transfer.</title>
        <authorList>
            <person name="Xiong J."/>
            <person name="Wang G."/>
            <person name="Cheng J."/>
            <person name="Tian M."/>
            <person name="Pan X."/>
            <person name="Warren A."/>
            <person name="Jiang C."/>
            <person name="Yuan D."/>
            <person name="Miao W."/>
        </authorList>
    </citation>
    <scope>NUCLEOTIDE SEQUENCE [LARGE SCALE GENOMIC DNA]</scope>
    <source>
        <strain evidence="10">36N120E</strain>
    </source>
</reference>
<dbReference type="FunFam" id="1.10.510.10:FF:000571">
    <property type="entry name" value="Maternal embryonic leucine zipper kinase"/>
    <property type="match status" value="1"/>
</dbReference>
<keyword evidence="6 7" id="KW-0067">ATP-binding</keyword>
<dbReference type="Proteomes" id="UP000054937">
    <property type="component" value="Unassembled WGS sequence"/>
</dbReference>
<feature type="binding site" evidence="7">
    <location>
        <position position="144"/>
    </location>
    <ligand>
        <name>ATP</name>
        <dbReference type="ChEBI" id="CHEBI:30616"/>
    </ligand>
</feature>
<dbReference type="GO" id="GO:0005776">
    <property type="term" value="C:autophagosome"/>
    <property type="evidence" value="ECO:0007669"/>
    <property type="project" value="TreeGrafter"/>
</dbReference>
<keyword evidence="3" id="KW-0808">Transferase</keyword>
<dbReference type="PANTHER" id="PTHR24348:SF22">
    <property type="entry name" value="NON-SPECIFIC SERINE_THREONINE PROTEIN KINASE"/>
    <property type="match status" value="1"/>
</dbReference>
<evidence type="ECO:0000256" key="1">
    <source>
        <dbReference type="ARBA" id="ARBA00006141"/>
    </source>
</evidence>
<dbReference type="GO" id="GO:0016020">
    <property type="term" value="C:membrane"/>
    <property type="evidence" value="ECO:0007669"/>
    <property type="project" value="TreeGrafter"/>
</dbReference>
<keyword evidence="8" id="KW-0723">Serine/threonine-protein kinase</keyword>
<dbReference type="GO" id="GO:0000045">
    <property type="term" value="P:autophagosome assembly"/>
    <property type="evidence" value="ECO:0007669"/>
    <property type="project" value="TreeGrafter"/>
</dbReference>
<evidence type="ECO:0000256" key="7">
    <source>
        <dbReference type="PROSITE-ProRule" id="PRU10141"/>
    </source>
</evidence>
<evidence type="ECO:0000256" key="6">
    <source>
        <dbReference type="ARBA" id="ARBA00022840"/>
    </source>
</evidence>
<dbReference type="Pfam" id="PF00069">
    <property type="entry name" value="Pkinase"/>
    <property type="match status" value="1"/>
</dbReference>
<evidence type="ECO:0000256" key="5">
    <source>
        <dbReference type="ARBA" id="ARBA00022777"/>
    </source>
</evidence>
<dbReference type="PROSITE" id="PS00108">
    <property type="entry name" value="PROTEIN_KINASE_ST"/>
    <property type="match status" value="1"/>
</dbReference>
<evidence type="ECO:0000256" key="3">
    <source>
        <dbReference type="ARBA" id="ARBA00022679"/>
    </source>
</evidence>
<keyword evidence="4 7" id="KW-0547">Nucleotide-binding</keyword>
<dbReference type="GO" id="GO:0010506">
    <property type="term" value="P:regulation of autophagy"/>
    <property type="evidence" value="ECO:0007669"/>
    <property type="project" value="InterPro"/>
</dbReference>
<dbReference type="GO" id="GO:0004674">
    <property type="term" value="F:protein serine/threonine kinase activity"/>
    <property type="evidence" value="ECO:0007669"/>
    <property type="project" value="UniProtKB-KW"/>
</dbReference>
<dbReference type="GO" id="GO:0000407">
    <property type="term" value="C:phagophore assembly site"/>
    <property type="evidence" value="ECO:0007669"/>
    <property type="project" value="TreeGrafter"/>
</dbReference>
<sequence>MEEKMFYLQNKADFYRYLAEISNGAVFNNAANQALNNYKQCFELSEQFLQSNDYFRLGVGLNYSVFCYEIMNQKEKALEICQKMIDAYQKNMSRGSMQANFAQNYIMSDKVIENYILNEIVGSGSYGKVYKARNMKNDEIVAVKVIPLQKFKEVPKLSEFTMNEIQTLSKIDNQHVVKFLEMLKTTNNMYLVYEFCNGQTLEDEIKKKNFLSEEQSLCYLSQMLFAFRPLAQKNILHRDLKPSNILFQDGVLKIADFGFCKSLETQKDMTQTMVGSPIYMAPEILKGQSYNTKADIWSLGVVFFECLFGFCPFEESSIAKLINVIDNKQLKIPRHINNISKNTEDLLRAMLVLDQKKRIDWPQLFQLIQFDDQIQDFQREQPQFQQESSQIKSQKRAKFE</sequence>
<dbReference type="InterPro" id="IPR036815">
    <property type="entry name" value="14-3-3_dom_sf"/>
</dbReference>
<dbReference type="FunFam" id="3.30.200.20:FF:000042">
    <property type="entry name" value="Aurora kinase A"/>
    <property type="match status" value="1"/>
</dbReference>
<dbReference type="PRINTS" id="PR00305">
    <property type="entry name" value="1433ZETA"/>
</dbReference>
<dbReference type="SMART" id="SM00220">
    <property type="entry name" value="S_TKc"/>
    <property type="match status" value="1"/>
</dbReference>
<evidence type="ECO:0000313" key="11">
    <source>
        <dbReference type="Proteomes" id="UP000054937"/>
    </source>
</evidence>
<keyword evidence="5 10" id="KW-0418">Kinase</keyword>
<dbReference type="InterPro" id="IPR008271">
    <property type="entry name" value="Ser/Thr_kinase_AS"/>
</dbReference>
<dbReference type="InParanoid" id="A0A0V0QHC2"/>
<dbReference type="GO" id="GO:0005829">
    <property type="term" value="C:cytosol"/>
    <property type="evidence" value="ECO:0007669"/>
    <property type="project" value="TreeGrafter"/>
</dbReference>
<comment type="subunit">
    <text evidence="2">Monomer.</text>
</comment>
<organism evidence="10 11">
    <name type="scientific">Pseudocohnilembus persalinus</name>
    <name type="common">Ciliate</name>
    <dbReference type="NCBI Taxonomy" id="266149"/>
    <lineage>
        <taxon>Eukaryota</taxon>
        <taxon>Sar</taxon>
        <taxon>Alveolata</taxon>
        <taxon>Ciliophora</taxon>
        <taxon>Intramacronucleata</taxon>
        <taxon>Oligohymenophorea</taxon>
        <taxon>Scuticociliatia</taxon>
        <taxon>Philasterida</taxon>
        <taxon>Pseudocohnilembidae</taxon>
        <taxon>Pseudocohnilembus</taxon>
    </lineage>
</organism>
<dbReference type="InterPro" id="IPR045269">
    <property type="entry name" value="Atg1-like"/>
</dbReference>
<dbReference type="SUPFAM" id="SSF56112">
    <property type="entry name" value="Protein kinase-like (PK-like)"/>
    <property type="match status" value="1"/>
</dbReference>
<protein>
    <submittedName>
        <fullName evidence="10">Protein kinase-like domain</fullName>
    </submittedName>
</protein>
<dbReference type="PROSITE" id="PS50011">
    <property type="entry name" value="PROTEIN_KINASE_DOM"/>
    <property type="match status" value="1"/>
</dbReference>